<keyword evidence="4" id="KW-1185">Reference proteome</keyword>
<dbReference type="Proteomes" id="UP000683360">
    <property type="component" value="Unassembled WGS sequence"/>
</dbReference>
<evidence type="ECO:0000256" key="1">
    <source>
        <dbReference type="ARBA" id="ARBA00023157"/>
    </source>
</evidence>
<dbReference type="EMBL" id="CAJPWZ010000900">
    <property type="protein sequence ID" value="CAG2202821.1"/>
    <property type="molecule type" value="Genomic_DNA"/>
</dbReference>
<dbReference type="PROSITE" id="PS00514">
    <property type="entry name" value="FIBRINOGEN_C_1"/>
    <property type="match status" value="1"/>
</dbReference>
<accession>A0A8S3RCM2</accession>
<dbReference type="Pfam" id="PF00147">
    <property type="entry name" value="Fibrinogen_C"/>
    <property type="match status" value="1"/>
</dbReference>
<comment type="caution">
    <text evidence="3">The sequence shown here is derived from an EMBL/GenBank/DDBJ whole genome shotgun (WGS) entry which is preliminary data.</text>
</comment>
<dbReference type="FunFam" id="3.90.215.10:FF:000001">
    <property type="entry name" value="Tenascin isoform 1"/>
    <property type="match status" value="1"/>
</dbReference>
<dbReference type="InterPro" id="IPR036056">
    <property type="entry name" value="Fibrinogen-like_C"/>
</dbReference>
<dbReference type="InterPro" id="IPR002181">
    <property type="entry name" value="Fibrinogen_a/b/g_C_dom"/>
</dbReference>
<dbReference type="Gene3D" id="3.90.215.10">
    <property type="entry name" value="Gamma Fibrinogen, chain A, domain 1"/>
    <property type="match status" value="1"/>
</dbReference>
<dbReference type="CDD" id="cd00087">
    <property type="entry name" value="FReD"/>
    <property type="match status" value="1"/>
</dbReference>
<dbReference type="InterPro" id="IPR014716">
    <property type="entry name" value="Fibrinogen_a/b/g_C_1"/>
</dbReference>
<dbReference type="GO" id="GO:0005615">
    <property type="term" value="C:extracellular space"/>
    <property type="evidence" value="ECO:0007669"/>
    <property type="project" value="TreeGrafter"/>
</dbReference>
<dbReference type="NCBIfam" id="NF040941">
    <property type="entry name" value="GGGWT_bact"/>
    <property type="match status" value="1"/>
</dbReference>
<dbReference type="PROSITE" id="PS51406">
    <property type="entry name" value="FIBRINOGEN_C_2"/>
    <property type="match status" value="1"/>
</dbReference>
<dbReference type="InterPro" id="IPR050373">
    <property type="entry name" value="Fibrinogen_C-term_domain"/>
</dbReference>
<dbReference type="PANTHER" id="PTHR19143">
    <property type="entry name" value="FIBRINOGEN/TENASCIN/ANGIOPOEITIN"/>
    <property type="match status" value="1"/>
</dbReference>
<dbReference type="SUPFAM" id="SSF56496">
    <property type="entry name" value="Fibrinogen C-terminal domain-like"/>
    <property type="match status" value="1"/>
</dbReference>
<protein>
    <recommendedName>
        <fullName evidence="2">Fibrinogen C-terminal domain-containing protein</fullName>
    </recommendedName>
</protein>
<dbReference type="SMART" id="SM00186">
    <property type="entry name" value="FBG"/>
    <property type="match status" value="1"/>
</dbReference>
<organism evidence="3 4">
    <name type="scientific">Mytilus edulis</name>
    <name type="common">Blue mussel</name>
    <dbReference type="NCBI Taxonomy" id="6550"/>
    <lineage>
        <taxon>Eukaryota</taxon>
        <taxon>Metazoa</taxon>
        <taxon>Spiralia</taxon>
        <taxon>Lophotrochozoa</taxon>
        <taxon>Mollusca</taxon>
        <taxon>Bivalvia</taxon>
        <taxon>Autobranchia</taxon>
        <taxon>Pteriomorphia</taxon>
        <taxon>Mytilida</taxon>
        <taxon>Mytiloidea</taxon>
        <taxon>Mytilidae</taxon>
        <taxon>Mytilinae</taxon>
        <taxon>Mytilus</taxon>
    </lineage>
</organism>
<gene>
    <name evidence="3" type="ORF">MEDL_17380</name>
</gene>
<proteinExistence type="predicted"/>
<keyword evidence="1" id="KW-1015">Disulfide bond</keyword>
<name>A0A8S3RCM2_MYTED</name>
<evidence type="ECO:0000313" key="4">
    <source>
        <dbReference type="Proteomes" id="UP000683360"/>
    </source>
</evidence>
<dbReference type="PANTHER" id="PTHR19143:SF458">
    <property type="entry name" value="FIBRINOGEN C-TERMINAL DOMAIN-CONTAINING PROTEIN-RELATED"/>
    <property type="match status" value="1"/>
</dbReference>
<dbReference type="OrthoDB" id="6273946at2759"/>
<dbReference type="InterPro" id="IPR020837">
    <property type="entry name" value="Fibrinogen_CS"/>
</dbReference>
<sequence length="265" mass="30240">MDKHKSAQKHSIHKSGKVVAANMESMVVSLIISIILLSQHCASLSVKHFQRSPLDCGDIDIEHESGIYKIYPQGSLEGFYVYCDMDTEDLNGAWTVFQRRINGEVDFYREWADYEEGFGTVKGEHWLGNDKLHILTSQGNYELLISMKDFENHNGYAKYKNFKVGDGASKYKLTFSNFTGNVGDSFAHHNGKMFSTKDQDHDNHGSSCATMFKGGWWYGKCHNSNLNGRYLKGTHTSDADGIEWESWKGSYYSLKTTTMMMRRMK</sequence>
<feature type="domain" description="Fibrinogen C-terminal" evidence="2">
    <location>
        <begin position="47"/>
        <end position="265"/>
    </location>
</feature>
<evidence type="ECO:0000259" key="2">
    <source>
        <dbReference type="PROSITE" id="PS51406"/>
    </source>
</evidence>
<reference evidence="3" key="1">
    <citation type="submission" date="2021-03" db="EMBL/GenBank/DDBJ databases">
        <authorList>
            <person name="Bekaert M."/>
        </authorList>
    </citation>
    <scope>NUCLEOTIDE SEQUENCE</scope>
</reference>
<dbReference type="AlphaFoldDB" id="A0A8S3RCM2"/>
<evidence type="ECO:0000313" key="3">
    <source>
        <dbReference type="EMBL" id="CAG2202821.1"/>
    </source>
</evidence>